<dbReference type="PRINTS" id="PR00288">
    <property type="entry name" value="PUROTHIONIN"/>
</dbReference>
<dbReference type="PANTHER" id="PTHR33147:SF39">
    <property type="entry name" value="DRO1 PROTEIN-RELATED"/>
    <property type="match status" value="1"/>
</dbReference>
<dbReference type="CDD" id="cd00107">
    <property type="entry name" value="Knot1"/>
    <property type="match status" value="1"/>
</dbReference>
<accession>A0A6P6SXZ7</accession>
<evidence type="ECO:0000256" key="5">
    <source>
        <dbReference type="SAM" id="SignalP"/>
    </source>
</evidence>
<sequence>MKMGYSKWLFATAFLLLLLLALAIAHDTEMGPVLCGDTGNEKGPSRRKAAAVAAIERTCETPSKRFKGPCVKESNCAAVCQTEGFQGGKCRGLRRRCFCTRPCLSS</sequence>
<keyword evidence="3 5" id="KW-0732">Signal</keyword>
<dbReference type="InterPro" id="IPR008176">
    <property type="entry name" value="Defensin_plant"/>
</dbReference>
<evidence type="ECO:0000259" key="6">
    <source>
        <dbReference type="SMART" id="SM00505"/>
    </source>
</evidence>
<dbReference type="OrthoDB" id="1063609at2759"/>
<dbReference type="PROSITE" id="PS00940">
    <property type="entry name" value="GAMMA_THIONIN"/>
    <property type="match status" value="1"/>
</dbReference>
<feature type="domain" description="Knottins-like" evidence="6">
    <location>
        <begin position="58"/>
        <end position="103"/>
    </location>
</feature>
<proteinExistence type="predicted"/>
<gene>
    <name evidence="8" type="primary">LOC113695747</name>
</gene>
<protein>
    <submittedName>
        <fullName evidence="8">Defensin-like protein isoform X1</fullName>
    </submittedName>
</protein>
<reference evidence="7" key="1">
    <citation type="journal article" date="2025" name="Foods">
        <title>Unveiling the Microbial Signatures of Arabica Coffee Cherries: Insights into Ripeness Specific Diversity, Functional Traits, and Implications for Quality and Safety.</title>
        <authorList>
            <consortium name="RefSeq"/>
            <person name="Tenea G.N."/>
            <person name="Cifuentes V."/>
            <person name="Reyes P."/>
            <person name="Cevallos-Vallejos M."/>
        </authorList>
    </citation>
    <scope>NUCLEOTIDE SEQUENCE [LARGE SCALE GENOMIC DNA]</scope>
</reference>
<dbReference type="InterPro" id="IPR003614">
    <property type="entry name" value="Knottins"/>
</dbReference>
<dbReference type="Pfam" id="PF00304">
    <property type="entry name" value="Gamma-thionin"/>
    <property type="match status" value="1"/>
</dbReference>
<evidence type="ECO:0000256" key="2">
    <source>
        <dbReference type="ARBA" id="ARBA00022525"/>
    </source>
</evidence>
<feature type="chain" id="PRO_5027625440" evidence="5">
    <location>
        <begin position="26"/>
        <end position="106"/>
    </location>
</feature>
<dbReference type="AlphaFoldDB" id="A0A6P6SXZ7"/>
<feature type="signal peptide" evidence="5">
    <location>
        <begin position="1"/>
        <end position="25"/>
    </location>
</feature>
<keyword evidence="2" id="KW-0964">Secreted</keyword>
<dbReference type="Gene3D" id="3.30.30.10">
    <property type="entry name" value="Knottin, scorpion toxin-like"/>
    <property type="match status" value="1"/>
</dbReference>
<evidence type="ECO:0000313" key="7">
    <source>
        <dbReference type="Proteomes" id="UP001652660"/>
    </source>
</evidence>
<dbReference type="SMART" id="SM00505">
    <property type="entry name" value="Knot1"/>
    <property type="match status" value="1"/>
</dbReference>
<evidence type="ECO:0000256" key="4">
    <source>
        <dbReference type="ARBA" id="ARBA00023157"/>
    </source>
</evidence>
<dbReference type="PANTHER" id="PTHR33147">
    <property type="entry name" value="DEFENSIN-LIKE PROTEIN 1"/>
    <property type="match status" value="1"/>
</dbReference>
<dbReference type="SUPFAM" id="SSF57095">
    <property type="entry name" value="Scorpion toxin-like"/>
    <property type="match status" value="1"/>
</dbReference>
<evidence type="ECO:0000256" key="1">
    <source>
        <dbReference type="ARBA" id="ARBA00004613"/>
    </source>
</evidence>
<comment type="subcellular location">
    <subcellularLocation>
        <location evidence="1">Secreted</location>
    </subcellularLocation>
</comment>
<dbReference type="InterPro" id="IPR036574">
    <property type="entry name" value="Scorpion_toxin-like_sf"/>
</dbReference>
<reference evidence="8" key="2">
    <citation type="submission" date="2025-08" db="UniProtKB">
        <authorList>
            <consortium name="RefSeq"/>
        </authorList>
    </citation>
    <scope>IDENTIFICATION</scope>
    <source>
        <tissue evidence="8">Leaves</tissue>
    </source>
</reference>
<evidence type="ECO:0000313" key="8">
    <source>
        <dbReference type="RefSeq" id="XP_027070695.1"/>
    </source>
</evidence>
<dbReference type="RefSeq" id="XP_027070695.1">
    <property type="nucleotide sequence ID" value="XM_027214894.2"/>
</dbReference>
<evidence type="ECO:0000256" key="3">
    <source>
        <dbReference type="ARBA" id="ARBA00022729"/>
    </source>
</evidence>
<dbReference type="GO" id="GO:0005576">
    <property type="term" value="C:extracellular region"/>
    <property type="evidence" value="ECO:0007669"/>
    <property type="project" value="UniProtKB-SubCell"/>
</dbReference>
<keyword evidence="4" id="KW-1015">Disulfide bond</keyword>
<name>A0A6P6SXZ7_COFAR</name>
<keyword evidence="7" id="KW-1185">Reference proteome</keyword>
<dbReference type="Proteomes" id="UP001652660">
    <property type="component" value="Chromosome 6e"/>
</dbReference>
<organism evidence="7 8">
    <name type="scientific">Coffea arabica</name>
    <name type="common">Arabian coffee</name>
    <dbReference type="NCBI Taxonomy" id="13443"/>
    <lineage>
        <taxon>Eukaryota</taxon>
        <taxon>Viridiplantae</taxon>
        <taxon>Streptophyta</taxon>
        <taxon>Embryophyta</taxon>
        <taxon>Tracheophyta</taxon>
        <taxon>Spermatophyta</taxon>
        <taxon>Magnoliopsida</taxon>
        <taxon>eudicotyledons</taxon>
        <taxon>Gunneridae</taxon>
        <taxon>Pentapetalae</taxon>
        <taxon>asterids</taxon>
        <taxon>lamiids</taxon>
        <taxon>Gentianales</taxon>
        <taxon>Rubiaceae</taxon>
        <taxon>Ixoroideae</taxon>
        <taxon>Gardenieae complex</taxon>
        <taxon>Bertiereae - Coffeeae clade</taxon>
        <taxon>Coffeeae</taxon>
        <taxon>Coffea</taxon>
    </lineage>
</organism>
<dbReference type="GeneID" id="113695747"/>
<dbReference type="GO" id="GO:0006952">
    <property type="term" value="P:defense response"/>
    <property type="evidence" value="ECO:0007669"/>
    <property type="project" value="InterPro"/>
</dbReference>